<reference evidence="6" key="1">
    <citation type="submission" date="2016-11" db="EMBL/GenBank/DDBJ databases">
        <authorList>
            <person name="Varghese N."/>
            <person name="Submissions S."/>
        </authorList>
    </citation>
    <scope>NUCLEOTIDE SEQUENCE [LARGE SCALE GENOMIC DNA]</scope>
    <source>
        <strain evidence="6">DSM 22212</strain>
    </source>
</reference>
<keyword evidence="6" id="KW-1185">Reference proteome</keyword>
<dbReference type="SMART" id="SM00257">
    <property type="entry name" value="LysM"/>
    <property type="match status" value="5"/>
</dbReference>
<dbReference type="STRING" id="633813.SAMN04488087_1525"/>
<feature type="coiled-coil region" evidence="2">
    <location>
        <begin position="69"/>
        <end position="114"/>
    </location>
</feature>
<dbReference type="RefSeq" id="WP_245771965.1">
    <property type="nucleotide sequence ID" value="NZ_FRAU01000004.1"/>
</dbReference>
<gene>
    <name evidence="5" type="ORF">SAMN04488087_1525</name>
</gene>
<proteinExistence type="inferred from homology"/>
<feature type="domain" description="LysM" evidence="4">
    <location>
        <begin position="686"/>
        <end position="729"/>
    </location>
</feature>
<dbReference type="Gene3D" id="1.10.530.10">
    <property type="match status" value="1"/>
</dbReference>
<accession>A0A1M6TT80</accession>
<dbReference type="GO" id="GO:0008932">
    <property type="term" value="F:lytic endotransglycosylase activity"/>
    <property type="evidence" value="ECO:0007669"/>
    <property type="project" value="TreeGrafter"/>
</dbReference>
<dbReference type="Pfam" id="PF01464">
    <property type="entry name" value="SLT"/>
    <property type="match status" value="1"/>
</dbReference>
<dbReference type="Gene3D" id="3.10.350.10">
    <property type="entry name" value="LysM domain"/>
    <property type="match status" value="4"/>
</dbReference>
<dbReference type="Proteomes" id="UP000185812">
    <property type="component" value="Unassembled WGS sequence"/>
</dbReference>
<dbReference type="PROSITE" id="PS51782">
    <property type="entry name" value="LYSM"/>
    <property type="match status" value="4"/>
</dbReference>
<comment type="similarity">
    <text evidence="1">Belongs to the transglycosylase Slt family.</text>
</comment>
<dbReference type="InterPro" id="IPR023346">
    <property type="entry name" value="Lysozyme-like_dom_sf"/>
</dbReference>
<dbReference type="PANTHER" id="PTHR33734">
    <property type="entry name" value="LYSM DOMAIN-CONTAINING GPI-ANCHORED PROTEIN 2"/>
    <property type="match status" value="1"/>
</dbReference>
<evidence type="ECO:0000313" key="5">
    <source>
        <dbReference type="EMBL" id="SHK60126.1"/>
    </source>
</evidence>
<evidence type="ECO:0000259" key="4">
    <source>
        <dbReference type="PROSITE" id="PS51782"/>
    </source>
</evidence>
<feature type="domain" description="LysM" evidence="4">
    <location>
        <begin position="578"/>
        <end position="621"/>
    </location>
</feature>
<feature type="region of interest" description="Disordered" evidence="3">
    <location>
        <begin position="543"/>
        <end position="572"/>
    </location>
</feature>
<dbReference type="InterPro" id="IPR008258">
    <property type="entry name" value="Transglycosylase_SLT_dom_1"/>
</dbReference>
<dbReference type="InterPro" id="IPR036779">
    <property type="entry name" value="LysM_dom_sf"/>
</dbReference>
<evidence type="ECO:0000256" key="3">
    <source>
        <dbReference type="SAM" id="MobiDB-lite"/>
    </source>
</evidence>
<dbReference type="PROSITE" id="PS00922">
    <property type="entry name" value="TRANSGLYCOSYLASE"/>
    <property type="match status" value="1"/>
</dbReference>
<dbReference type="SUPFAM" id="SSF54106">
    <property type="entry name" value="LysM domain"/>
    <property type="match status" value="4"/>
</dbReference>
<dbReference type="EMBL" id="FRAU01000004">
    <property type="protein sequence ID" value="SHK60126.1"/>
    <property type="molecule type" value="Genomic_DNA"/>
</dbReference>
<dbReference type="PANTHER" id="PTHR33734:SF22">
    <property type="entry name" value="MEMBRANE-BOUND LYTIC MUREIN TRANSGLYCOSYLASE D"/>
    <property type="match status" value="1"/>
</dbReference>
<evidence type="ECO:0000313" key="6">
    <source>
        <dbReference type="Proteomes" id="UP000185812"/>
    </source>
</evidence>
<dbReference type="GO" id="GO:0000270">
    <property type="term" value="P:peptidoglycan metabolic process"/>
    <property type="evidence" value="ECO:0007669"/>
    <property type="project" value="InterPro"/>
</dbReference>
<feature type="domain" description="LysM" evidence="4">
    <location>
        <begin position="452"/>
        <end position="495"/>
    </location>
</feature>
<dbReference type="InterPro" id="IPR000189">
    <property type="entry name" value="Transglyc_AS"/>
</dbReference>
<dbReference type="CDD" id="cd00118">
    <property type="entry name" value="LysM"/>
    <property type="match status" value="4"/>
</dbReference>
<feature type="compositionally biased region" description="Polar residues" evidence="3">
    <location>
        <begin position="546"/>
        <end position="556"/>
    </location>
</feature>
<sequence>MLRGLLFLLVAGSWAGVLQAQDTALVVRQLTLERLPAFPSEEIPFDRRVRLLGAGIFGLLPPSDSLSEAERLEYLARLYNQQARILQAEASGDLEQAARLLDEAMEALAALSRQPGMASDARFRELYRSLLTEYEHLYGATPDTLTLSYGDIFAFREAMFAAMDAVREPLLEDVIPANLSVPASTVPLTMNRLVKASMEYLLREPERHLLRWLSRAETYFPMIEQIFKEEGVPDELKYLAMIESGLNPYARSRAGAVGMWQFMAGTARLYGLKITPWVDERRDPEKSTRAAARHLKDLYALFGDWHLALAAYNAGTARVKRALRRAAAHRGTRQLTFWDIYPYLPRETRNYVPMFIAAALVASNPAALKLAVEPGPRYEYDYVPVQGMLSLEEIARMAGTTVAVLRALNPELRRNTLPPSRGPYFIRLPLGSYERFAEAYARLPADRKRPVTTYTVRRGDALSIIARRFGVSVSALMRANGLRSTLIRPGQRLIIPVPRYESNNALQLAEAKPVSVQYGSRAIRPLRITQPIQVATAVATPQATALPSSSEPAHTSTDAPPKKAKANTTRTPAAPTRVVYTVRRGDALSKIAQKYGVSVRDLKRWNNLSSNTIRVGQQLVLYLSEPVTPERIVYRVRRGDTLSEIAQRFGVSVRDLKRWNNLSSNTIRVGQRLTIYPEAGNTQGYTIYHVRPGDTLSEIAQRFGVSVRDLKRWNGLRSSRIYPGQRLKIFS</sequence>
<dbReference type="SUPFAM" id="SSF53955">
    <property type="entry name" value="Lysozyme-like"/>
    <property type="match status" value="1"/>
</dbReference>
<dbReference type="AlphaFoldDB" id="A0A1M6TT80"/>
<evidence type="ECO:0000256" key="2">
    <source>
        <dbReference type="SAM" id="Coils"/>
    </source>
</evidence>
<name>A0A1M6TT80_9BACT</name>
<dbReference type="GO" id="GO:0016020">
    <property type="term" value="C:membrane"/>
    <property type="evidence" value="ECO:0007669"/>
    <property type="project" value="InterPro"/>
</dbReference>
<dbReference type="Pfam" id="PF01476">
    <property type="entry name" value="LysM"/>
    <property type="match status" value="4"/>
</dbReference>
<dbReference type="CDD" id="cd16894">
    <property type="entry name" value="MltD-like"/>
    <property type="match status" value="1"/>
</dbReference>
<feature type="domain" description="LysM" evidence="4">
    <location>
        <begin position="632"/>
        <end position="675"/>
    </location>
</feature>
<keyword evidence="2" id="KW-0175">Coiled coil</keyword>
<protein>
    <submittedName>
        <fullName evidence="5">Membrane-bound lytic murein transglycosylase D</fullName>
    </submittedName>
</protein>
<dbReference type="InterPro" id="IPR018392">
    <property type="entry name" value="LysM"/>
</dbReference>
<evidence type="ECO:0000256" key="1">
    <source>
        <dbReference type="ARBA" id="ARBA00007734"/>
    </source>
</evidence>
<organism evidence="5 6">
    <name type="scientific">Rhodothermus profundi</name>
    <dbReference type="NCBI Taxonomy" id="633813"/>
    <lineage>
        <taxon>Bacteria</taxon>
        <taxon>Pseudomonadati</taxon>
        <taxon>Rhodothermota</taxon>
        <taxon>Rhodothermia</taxon>
        <taxon>Rhodothermales</taxon>
        <taxon>Rhodothermaceae</taxon>
        <taxon>Rhodothermus</taxon>
    </lineage>
</organism>